<dbReference type="EMBL" id="JAVRHY010000014">
    <property type="protein sequence ID" value="MDT0619418.1"/>
    <property type="molecule type" value="Genomic_DNA"/>
</dbReference>
<sequence>MIDAGLVEVLFWLLVGHAVGDFALQTEWMVRSKNPTRRAPRSAGEHREWVWVHVLSAHALIHGGAVAAATGMVGLGIAEAIVHWLIDYGKSRRFYGFHADQCLHLACKPVWAGLWFFLA</sequence>
<organism evidence="2 3">
    <name type="scientific">Spectribacter acetivorans</name>
    <dbReference type="NCBI Taxonomy" id="3075603"/>
    <lineage>
        <taxon>Bacteria</taxon>
        <taxon>Pseudomonadati</taxon>
        <taxon>Pseudomonadota</taxon>
        <taxon>Gammaproteobacteria</taxon>
        <taxon>Salinisphaerales</taxon>
        <taxon>Salinisphaeraceae</taxon>
        <taxon>Spectribacter</taxon>
    </lineage>
</organism>
<evidence type="ECO:0000313" key="2">
    <source>
        <dbReference type="EMBL" id="MDT0619418.1"/>
    </source>
</evidence>
<dbReference type="Proteomes" id="UP001259982">
    <property type="component" value="Unassembled WGS sequence"/>
</dbReference>
<evidence type="ECO:0000256" key="1">
    <source>
        <dbReference type="SAM" id="Phobius"/>
    </source>
</evidence>
<gene>
    <name evidence="2" type="ORF">RM531_13150</name>
</gene>
<protein>
    <submittedName>
        <fullName evidence="2">DUF3307 domain-containing protein</fullName>
    </submittedName>
</protein>
<accession>A0ABU3BAE1</accession>
<keyword evidence="1" id="KW-0812">Transmembrane</keyword>
<comment type="caution">
    <text evidence="2">The sequence shown here is derived from an EMBL/GenBank/DDBJ whole genome shotgun (WGS) entry which is preliminary data.</text>
</comment>
<keyword evidence="3" id="KW-1185">Reference proteome</keyword>
<keyword evidence="1" id="KW-1133">Transmembrane helix</keyword>
<keyword evidence="1" id="KW-0472">Membrane</keyword>
<dbReference type="InterPro" id="IPR021737">
    <property type="entry name" value="Phage_phiKZ_Orf197"/>
</dbReference>
<feature type="transmembrane region" description="Helical" evidence="1">
    <location>
        <begin position="59"/>
        <end position="86"/>
    </location>
</feature>
<evidence type="ECO:0000313" key="3">
    <source>
        <dbReference type="Proteomes" id="UP001259982"/>
    </source>
</evidence>
<proteinExistence type="predicted"/>
<name>A0ABU3BAE1_9GAMM</name>
<dbReference type="RefSeq" id="WP_311659847.1">
    <property type="nucleotide sequence ID" value="NZ_JAVRHY010000014.1"/>
</dbReference>
<reference evidence="2 3" key="1">
    <citation type="submission" date="2023-09" db="EMBL/GenBank/DDBJ databases">
        <authorList>
            <person name="Rey-Velasco X."/>
        </authorList>
    </citation>
    <scope>NUCLEOTIDE SEQUENCE [LARGE SCALE GENOMIC DNA]</scope>
    <source>
        <strain evidence="2 3">P385</strain>
    </source>
</reference>
<dbReference type="Pfam" id="PF11750">
    <property type="entry name" value="DUF3307"/>
    <property type="match status" value="1"/>
</dbReference>